<reference evidence="4" key="2">
    <citation type="submission" date="2022-03" db="EMBL/GenBank/DDBJ databases">
        <title>Draft title - Genomic analysis of global carrot germplasm unveils the trajectory of domestication and the origin of high carotenoid orange carrot.</title>
        <authorList>
            <person name="Iorizzo M."/>
            <person name="Ellison S."/>
            <person name="Senalik D."/>
            <person name="Macko-Podgorni A."/>
            <person name="Grzebelus D."/>
            <person name="Bostan H."/>
            <person name="Rolling W."/>
            <person name="Curaba J."/>
            <person name="Simon P."/>
        </authorList>
    </citation>
    <scope>NUCLEOTIDE SEQUENCE</scope>
    <source>
        <tissue evidence="4">Leaf</tissue>
    </source>
</reference>
<dbReference type="PANTHER" id="PTHR39244:SF5">
    <property type="entry name" value="NATTERIN-3-LIKE"/>
    <property type="match status" value="1"/>
</dbReference>
<dbReference type="Gene3D" id="2.170.15.10">
    <property type="entry name" value="Proaerolysin, chain A, domain 3"/>
    <property type="match status" value="1"/>
</dbReference>
<dbReference type="InterPro" id="IPR055267">
    <property type="entry name" value="Aerolysin-like_C"/>
</dbReference>
<dbReference type="InterPro" id="IPR008998">
    <property type="entry name" value="Agglutinin"/>
</dbReference>
<keyword evidence="2" id="KW-1015">Disulfide bond</keyword>
<evidence type="ECO:0000313" key="5">
    <source>
        <dbReference type="Proteomes" id="UP000077755"/>
    </source>
</evidence>
<evidence type="ECO:0000256" key="2">
    <source>
        <dbReference type="ARBA" id="ARBA00023157"/>
    </source>
</evidence>
<dbReference type="EMBL" id="CP093343">
    <property type="protein sequence ID" value="WOG85676.1"/>
    <property type="molecule type" value="Genomic_DNA"/>
</dbReference>
<dbReference type="Proteomes" id="UP000077755">
    <property type="component" value="Chromosome 1"/>
</dbReference>
<organism evidence="4 5">
    <name type="scientific">Daucus carota subsp. sativus</name>
    <name type="common">Carrot</name>
    <dbReference type="NCBI Taxonomy" id="79200"/>
    <lineage>
        <taxon>Eukaryota</taxon>
        <taxon>Viridiplantae</taxon>
        <taxon>Streptophyta</taxon>
        <taxon>Embryophyta</taxon>
        <taxon>Tracheophyta</taxon>
        <taxon>Spermatophyta</taxon>
        <taxon>Magnoliopsida</taxon>
        <taxon>eudicotyledons</taxon>
        <taxon>Gunneridae</taxon>
        <taxon>Pentapetalae</taxon>
        <taxon>asterids</taxon>
        <taxon>campanulids</taxon>
        <taxon>Apiales</taxon>
        <taxon>Apiaceae</taxon>
        <taxon>Apioideae</taxon>
        <taxon>Scandiceae</taxon>
        <taxon>Daucinae</taxon>
        <taxon>Daucus</taxon>
        <taxon>Daucus sect. Daucus</taxon>
    </lineage>
</organism>
<dbReference type="PANTHER" id="PTHR39244">
    <property type="entry name" value="NATTERIN-4"/>
    <property type="match status" value="1"/>
</dbReference>
<dbReference type="Pfam" id="PF07468">
    <property type="entry name" value="Agglutinin"/>
    <property type="match status" value="2"/>
</dbReference>
<name>A0AAF0WBC9_DAUCS</name>
<proteinExistence type="inferred from homology"/>
<feature type="domain" description="Agglutinin" evidence="3">
    <location>
        <begin position="161"/>
        <end position="295"/>
    </location>
</feature>
<dbReference type="CDD" id="cd20216">
    <property type="entry name" value="PFM_HFR-2-like"/>
    <property type="match status" value="1"/>
</dbReference>
<dbReference type="Pfam" id="PF01117">
    <property type="entry name" value="Aerolysin"/>
    <property type="match status" value="1"/>
</dbReference>
<dbReference type="SMART" id="SM00791">
    <property type="entry name" value="Agglutinin"/>
    <property type="match status" value="2"/>
</dbReference>
<accession>A0AAF0WBC9</accession>
<sequence>MSQQVVALPRFVEFRSQNSNKLLRYVKEDGAVKGFVQFSGDDVGSADAKFEVHRSTTVNGLVHIRSCYNNKFLQVLDNTHNWLAAKADKPDEDQSSRSCTLLRPTSVNGNPKTIRLTHVNLKLNLCFWRGDPYYACVIAYYSDPDAGSCDVFNVIDWQSLVILPKYVTFKGANDKFLSTLLFHSNTYLSFSTTDLDRDPLSAGNEIVQTSNGNISIRNLKDKYWMSSTEWIFADSTDPTSRNSIFQPVKCSDGTIALRNLANNYFSTMMTSGNIRDCLNVGSTAITRFAKLKVSEFVMSKTIENINFRLMDARIYDENVLVMVSSTYANQGNSTQEQNFNLSYRNRRSSTWNCNFSVKESFQASFSAGIPVITDGKITFGFDVSEQYTWGETKETEETISTSYKVNIAPKTKVTMRIVATRGICDVPFYYDQRDVLYTGETVVTQMDDGVYTGVNNYSIYAEEKEEPLSQSTRIAAAAGFKRVAKVSPTGVITRLKHPIISYGQGY</sequence>
<dbReference type="InterPro" id="IPR053237">
    <property type="entry name" value="Natterin_C"/>
</dbReference>
<evidence type="ECO:0000313" key="4">
    <source>
        <dbReference type="EMBL" id="WOG85676.1"/>
    </source>
</evidence>
<keyword evidence="5" id="KW-1185">Reference proteome</keyword>
<dbReference type="AlphaFoldDB" id="A0AAF0WBC9"/>
<feature type="domain" description="Agglutinin" evidence="3">
    <location>
        <begin position="6"/>
        <end position="156"/>
    </location>
</feature>
<protein>
    <recommendedName>
        <fullName evidence="3">Agglutinin domain-containing protein</fullName>
    </recommendedName>
</protein>
<gene>
    <name evidence="4" type="ORF">DCAR_0104867</name>
</gene>
<dbReference type="SUPFAM" id="SSF50382">
    <property type="entry name" value="Agglutinin"/>
    <property type="match status" value="2"/>
</dbReference>
<comment type="similarity">
    <text evidence="1">Belongs to the aerolysin family.</text>
</comment>
<dbReference type="CDD" id="cd00257">
    <property type="entry name" value="beta-trefoil_FSCN-like"/>
    <property type="match status" value="1"/>
</dbReference>
<evidence type="ECO:0000256" key="1">
    <source>
        <dbReference type="ARBA" id="ARBA00009831"/>
    </source>
</evidence>
<dbReference type="SUPFAM" id="SSF56973">
    <property type="entry name" value="Aerolisin/ETX pore-forming domain"/>
    <property type="match status" value="1"/>
</dbReference>
<dbReference type="InterPro" id="IPR036242">
    <property type="entry name" value="Agglutinin_dom_sf"/>
</dbReference>
<dbReference type="Gene3D" id="2.80.10.50">
    <property type="match status" value="2"/>
</dbReference>
<reference evidence="4" key="1">
    <citation type="journal article" date="2016" name="Nat. Genet.">
        <title>A high-quality carrot genome assembly provides new insights into carotenoid accumulation and asterid genome evolution.</title>
        <authorList>
            <person name="Iorizzo M."/>
            <person name="Ellison S."/>
            <person name="Senalik D."/>
            <person name="Zeng P."/>
            <person name="Satapoomin P."/>
            <person name="Huang J."/>
            <person name="Bowman M."/>
            <person name="Iovene M."/>
            <person name="Sanseverino W."/>
            <person name="Cavagnaro P."/>
            <person name="Yildiz M."/>
            <person name="Macko-Podgorni A."/>
            <person name="Moranska E."/>
            <person name="Grzebelus E."/>
            <person name="Grzebelus D."/>
            <person name="Ashrafi H."/>
            <person name="Zheng Z."/>
            <person name="Cheng S."/>
            <person name="Spooner D."/>
            <person name="Van Deynze A."/>
            <person name="Simon P."/>
        </authorList>
    </citation>
    <scope>NUCLEOTIDE SEQUENCE</scope>
    <source>
        <tissue evidence="4">Leaf</tissue>
    </source>
</reference>
<evidence type="ECO:0000259" key="3">
    <source>
        <dbReference type="SMART" id="SM00791"/>
    </source>
</evidence>